<dbReference type="GO" id="GO:0004674">
    <property type="term" value="F:protein serine/threonine kinase activity"/>
    <property type="evidence" value="ECO:0007669"/>
    <property type="project" value="TreeGrafter"/>
</dbReference>
<evidence type="ECO:0000256" key="8">
    <source>
        <dbReference type="ARBA" id="ARBA00023157"/>
    </source>
</evidence>
<dbReference type="PANTHER" id="PTHR27005:SF273">
    <property type="entry name" value="PROTEIN KINASE DOMAIN-CONTAINING PROTEIN"/>
    <property type="match status" value="1"/>
</dbReference>
<dbReference type="GO" id="GO:0005524">
    <property type="term" value="F:ATP binding"/>
    <property type="evidence" value="ECO:0007669"/>
    <property type="project" value="UniProtKB-UniRule"/>
</dbReference>
<keyword evidence="9" id="KW-0325">Glycoprotein</keyword>
<dbReference type="GO" id="GO:0030247">
    <property type="term" value="F:polysaccharide binding"/>
    <property type="evidence" value="ECO:0007669"/>
    <property type="project" value="InterPro"/>
</dbReference>
<dbReference type="Pfam" id="PF13947">
    <property type="entry name" value="GUB_WAK_bind"/>
    <property type="match status" value="1"/>
</dbReference>
<dbReference type="InterPro" id="IPR011009">
    <property type="entry name" value="Kinase-like_dom_sf"/>
</dbReference>
<evidence type="ECO:0000256" key="11">
    <source>
        <dbReference type="SAM" id="SignalP"/>
    </source>
</evidence>
<evidence type="ECO:0000256" key="7">
    <source>
        <dbReference type="ARBA" id="ARBA00022840"/>
    </source>
</evidence>
<dbReference type="InterPro" id="IPR008271">
    <property type="entry name" value="Ser/Thr_kinase_AS"/>
</dbReference>
<dbReference type="SMART" id="SM00220">
    <property type="entry name" value="S_TKc"/>
    <property type="match status" value="1"/>
</dbReference>
<dbReference type="AlphaFoldDB" id="A0A835KUR8"/>
<keyword evidence="8" id="KW-1015">Disulfide bond</keyword>
<dbReference type="InterPro" id="IPR000719">
    <property type="entry name" value="Prot_kinase_dom"/>
</dbReference>
<dbReference type="PANTHER" id="PTHR27005">
    <property type="entry name" value="WALL-ASSOCIATED RECEPTOR KINASE-LIKE 21"/>
    <property type="match status" value="1"/>
</dbReference>
<keyword evidence="5 10" id="KW-0547">Nucleotide-binding</keyword>
<dbReference type="InterPro" id="IPR017441">
    <property type="entry name" value="Protein_kinase_ATP_BS"/>
</dbReference>
<evidence type="ECO:0000256" key="5">
    <source>
        <dbReference type="ARBA" id="ARBA00022741"/>
    </source>
</evidence>
<gene>
    <name evidence="13" type="ORF">HU200_003341</name>
</gene>
<feature type="binding site" evidence="10">
    <location>
        <position position="265"/>
    </location>
    <ligand>
        <name>ATP</name>
        <dbReference type="ChEBI" id="CHEBI:30616"/>
    </ligand>
</feature>
<evidence type="ECO:0000256" key="6">
    <source>
        <dbReference type="ARBA" id="ARBA00022777"/>
    </source>
</evidence>
<dbReference type="Gene3D" id="1.10.510.10">
    <property type="entry name" value="Transferase(Phosphotransferase) domain 1"/>
    <property type="match status" value="1"/>
</dbReference>
<feature type="domain" description="Protein kinase" evidence="12">
    <location>
        <begin position="237"/>
        <end position="509"/>
    </location>
</feature>
<feature type="chain" id="PRO_5032641309" description="Protein kinase domain-containing protein" evidence="11">
    <location>
        <begin position="24"/>
        <end position="530"/>
    </location>
</feature>
<keyword evidence="2" id="KW-0723">Serine/threonine-protein kinase</keyword>
<dbReference type="Gene3D" id="3.30.200.20">
    <property type="entry name" value="Phosphorylase Kinase, domain 1"/>
    <property type="match status" value="1"/>
</dbReference>
<dbReference type="PROSITE" id="PS00107">
    <property type="entry name" value="PROTEIN_KINASE_ATP"/>
    <property type="match status" value="1"/>
</dbReference>
<dbReference type="PROSITE" id="PS00108">
    <property type="entry name" value="PROTEIN_KINASE_ST"/>
    <property type="match status" value="1"/>
</dbReference>
<evidence type="ECO:0000256" key="4">
    <source>
        <dbReference type="ARBA" id="ARBA00022729"/>
    </source>
</evidence>
<evidence type="ECO:0000256" key="3">
    <source>
        <dbReference type="ARBA" id="ARBA00022679"/>
    </source>
</evidence>
<keyword evidence="6" id="KW-0418">Kinase</keyword>
<keyword evidence="7 10" id="KW-0067">ATP-binding</keyword>
<dbReference type="OrthoDB" id="4062651at2759"/>
<dbReference type="PROSITE" id="PS50011">
    <property type="entry name" value="PROTEIN_KINASE_DOM"/>
    <property type="match status" value="1"/>
</dbReference>
<dbReference type="Proteomes" id="UP000636709">
    <property type="component" value="Unassembled WGS sequence"/>
</dbReference>
<dbReference type="FunFam" id="3.30.200.20:FF:000337">
    <property type="entry name" value="Wall-associated receptor kinase 3"/>
    <property type="match status" value="1"/>
</dbReference>
<comment type="subcellular location">
    <subcellularLocation>
        <location evidence="1">Membrane</location>
        <topology evidence="1">Single-pass type I membrane protein</topology>
    </subcellularLocation>
</comment>
<evidence type="ECO:0000313" key="14">
    <source>
        <dbReference type="Proteomes" id="UP000636709"/>
    </source>
</evidence>
<organism evidence="13 14">
    <name type="scientific">Digitaria exilis</name>
    <dbReference type="NCBI Taxonomy" id="1010633"/>
    <lineage>
        <taxon>Eukaryota</taxon>
        <taxon>Viridiplantae</taxon>
        <taxon>Streptophyta</taxon>
        <taxon>Embryophyta</taxon>
        <taxon>Tracheophyta</taxon>
        <taxon>Spermatophyta</taxon>
        <taxon>Magnoliopsida</taxon>
        <taxon>Liliopsida</taxon>
        <taxon>Poales</taxon>
        <taxon>Poaceae</taxon>
        <taxon>PACMAD clade</taxon>
        <taxon>Panicoideae</taxon>
        <taxon>Panicodae</taxon>
        <taxon>Paniceae</taxon>
        <taxon>Anthephorinae</taxon>
        <taxon>Digitaria</taxon>
    </lineage>
</organism>
<keyword evidence="14" id="KW-1185">Reference proteome</keyword>
<dbReference type="InterPro" id="IPR045274">
    <property type="entry name" value="WAK-like"/>
</dbReference>
<feature type="signal peptide" evidence="11">
    <location>
        <begin position="1"/>
        <end position="23"/>
    </location>
</feature>
<dbReference type="InterPro" id="IPR001245">
    <property type="entry name" value="Ser-Thr/Tyr_kinase_cat_dom"/>
</dbReference>
<evidence type="ECO:0000256" key="9">
    <source>
        <dbReference type="ARBA" id="ARBA00023180"/>
    </source>
</evidence>
<keyword evidence="4 11" id="KW-0732">Signal</keyword>
<dbReference type="Pfam" id="PF07714">
    <property type="entry name" value="PK_Tyr_Ser-Thr"/>
    <property type="match status" value="1"/>
</dbReference>
<proteinExistence type="predicted"/>
<dbReference type="GO" id="GO:0005886">
    <property type="term" value="C:plasma membrane"/>
    <property type="evidence" value="ECO:0007669"/>
    <property type="project" value="TreeGrafter"/>
</dbReference>
<dbReference type="CDD" id="cd14066">
    <property type="entry name" value="STKc_IRAK"/>
    <property type="match status" value="1"/>
</dbReference>
<evidence type="ECO:0000313" key="13">
    <source>
        <dbReference type="EMBL" id="KAF8776617.1"/>
    </source>
</evidence>
<name>A0A835KUR8_9POAL</name>
<dbReference type="FunFam" id="1.10.510.10:FF:000084">
    <property type="entry name" value="Wall-associated receptor kinase 2"/>
    <property type="match status" value="1"/>
</dbReference>
<keyword evidence="3" id="KW-0808">Transferase</keyword>
<evidence type="ECO:0000256" key="2">
    <source>
        <dbReference type="ARBA" id="ARBA00022527"/>
    </source>
</evidence>
<evidence type="ECO:0000256" key="10">
    <source>
        <dbReference type="PROSITE-ProRule" id="PRU10141"/>
    </source>
</evidence>
<evidence type="ECO:0000256" key="1">
    <source>
        <dbReference type="ARBA" id="ARBA00004479"/>
    </source>
</evidence>
<sequence length="530" mass="58963">MKIVLLLPLLLAALVSPWLPATAARDCPKTCGDVNITYPFGIGHDCYLKIEGSDQQLQPFNVNCSDRGDDGSLLPKPIPIIDGNIEVLSIDVLNGKVRVKNLVNSLCYNTSTRSMNDPIMWSYEMFPAFRVSDTDNKLTISTSARESHALLTVYVSTPLEATNALDSMGVCFLVLLGTIMSCTYAIREKKRLAAIKRLHFKQHGGFLLFKEMKSRQGQGHSFTLFTKEELEDATNKFDERYVLGKGGNGTVYLGNLKDGRAVAIKRCRVADDERQRQEFGKEMLILSQVNHRNIVKLYGCCLEVEVPMLVYQFIPNGTLYQLIHRDGPPPPFAVRLKIAHETAEALAYLHSMASPPIIHGDMKSPNILLDENYTVKVSDFGSSVLAPTDNAHLVTLVQGTCGYLDPEYMQTCRLTDKSDVYSFGVILLELLTRRKALTMAAPEEERSLAAYFLSSMRDGKLDGLLDVCIRDEVKGDVINMVATLAKKCLDMSSEKRPSMREVAEELDTIRKICGDTCLGEIIHSSVLIYS</sequence>
<dbReference type="EMBL" id="JACEFO010000191">
    <property type="protein sequence ID" value="KAF8776617.1"/>
    <property type="molecule type" value="Genomic_DNA"/>
</dbReference>
<dbReference type="SUPFAM" id="SSF56112">
    <property type="entry name" value="Protein kinase-like (PK-like)"/>
    <property type="match status" value="1"/>
</dbReference>
<dbReference type="InterPro" id="IPR025287">
    <property type="entry name" value="WAK_GUB"/>
</dbReference>
<comment type="caution">
    <text evidence="13">The sequence shown here is derived from an EMBL/GenBank/DDBJ whole genome shotgun (WGS) entry which is preliminary data.</text>
</comment>
<accession>A0A835KUR8</accession>
<protein>
    <recommendedName>
        <fullName evidence="12">Protein kinase domain-containing protein</fullName>
    </recommendedName>
</protein>
<reference evidence="13" key="1">
    <citation type="submission" date="2020-07" db="EMBL/GenBank/DDBJ databases">
        <title>Genome sequence and genetic diversity analysis of an under-domesticated orphan crop, white fonio (Digitaria exilis).</title>
        <authorList>
            <person name="Bennetzen J.L."/>
            <person name="Chen S."/>
            <person name="Ma X."/>
            <person name="Wang X."/>
            <person name="Yssel A.E.J."/>
            <person name="Chaluvadi S.R."/>
            <person name="Johnson M."/>
            <person name="Gangashetty P."/>
            <person name="Hamidou F."/>
            <person name="Sanogo M.D."/>
            <person name="Zwaenepoel A."/>
            <person name="Wallace J."/>
            <person name="Van De Peer Y."/>
            <person name="Van Deynze A."/>
        </authorList>
    </citation>
    <scope>NUCLEOTIDE SEQUENCE</scope>
    <source>
        <tissue evidence="13">Leaves</tissue>
    </source>
</reference>
<evidence type="ECO:0000259" key="12">
    <source>
        <dbReference type="PROSITE" id="PS50011"/>
    </source>
</evidence>
<dbReference type="GO" id="GO:0007166">
    <property type="term" value="P:cell surface receptor signaling pathway"/>
    <property type="evidence" value="ECO:0007669"/>
    <property type="project" value="InterPro"/>
</dbReference>